<dbReference type="EMBL" id="JBHSQH010000001">
    <property type="protein sequence ID" value="MFC5970090.1"/>
    <property type="molecule type" value="Genomic_DNA"/>
</dbReference>
<gene>
    <name evidence="1" type="ORF">ACFPYI_01980</name>
</gene>
<comment type="caution">
    <text evidence="1">The sequence shown here is derived from an EMBL/GenBank/DDBJ whole genome shotgun (WGS) entry which is preliminary data.</text>
</comment>
<protein>
    <recommendedName>
        <fullName evidence="3">DUF4314 domain-containing protein</fullName>
    </recommendedName>
</protein>
<keyword evidence="2" id="KW-1185">Reference proteome</keyword>
<proteinExistence type="predicted"/>
<sequence>MHPLRASRAPCHVLGEVFRPNVDQAESGLFVRVVFDDGGTFRVDLEDVDDYE</sequence>
<evidence type="ECO:0008006" key="3">
    <source>
        <dbReference type="Google" id="ProtNLM"/>
    </source>
</evidence>
<evidence type="ECO:0000313" key="2">
    <source>
        <dbReference type="Proteomes" id="UP001596099"/>
    </source>
</evidence>
<reference evidence="1 2" key="1">
    <citation type="journal article" date="2019" name="Int. J. Syst. Evol. Microbiol.">
        <title>The Global Catalogue of Microorganisms (GCM) 10K type strain sequencing project: providing services to taxonomists for standard genome sequencing and annotation.</title>
        <authorList>
            <consortium name="The Broad Institute Genomics Platform"/>
            <consortium name="The Broad Institute Genome Sequencing Center for Infectious Disease"/>
            <person name="Wu L."/>
            <person name="Ma J."/>
        </authorList>
    </citation>
    <scope>NUCLEOTIDE SEQUENCE [LARGE SCALE GENOMIC DNA]</scope>
    <source>
        <strain evidence="1 2">CGMCC 1.12543</strain>
    </source>
</reference>
<dbReference type="Proteomes" id="UP001596099">
    <property type="component" value="Unassembled WGS sequence"/>
</dbReference>
<dbReference type="RefSeq" id="WP_247418743.1">
    <property type="nucleotide sequence ID" value="NZ_JALLGW010000002.1"/>
</dbReference>
<name>A0ABD5RIF7_9EURY</name>
<organism evidence="1 2">
    <name type="scientific">Halomarina salina</name>
    <dbReference type="NCBI Taxonomy" id="1872699"/>
    <lineage>
        <taxon>Archaea</taxon>
        <taxon>Methanobacteriati</taxon>
        <taxon>Methanobacteriota</taxon>
        <taxon>Stenosarchaea group</taxon>
        <taxon>Halobacteria</taxon>
        <taxon>Halobacteriales</taxon>
        <taxon>Natronomonadaceae</taxon>
        <taxon>Halomarina</taxon>
    </lineage>
</organism>
<accession>A0ABD5RIF7</accession>
<evidence type="ECO:0000313" key="1">
    <source>
        <dbReference type="EMBL" id="MFC5970090.1"/>
    </source>
</evidence>
<dbReference type="AlphaFoldDB" id="A0ABD5RIF7"/>